<organism evidence="15 16">
    <name type="scientific">Marisediminicola antarctica</name>
    <dbReference type="NCBI Taxonomy" id="674079"/>
    <lineage>
        <taxon>Bacteria</taxon>
        <taxon>Bacillati</taxon>
        <taxon>Actinomycetota</taxon>
        <taxon>Actinomycetes</taxon>
        <taxon>Micrococcales</taxon>
        <taxon>Microbacteriaceae</taxon>
        <taxon>Marisediminicola</taxon>
    </lineage>
</organism>
<comment type="subcellular location">
    <subcellularLocation>
        <location evidence="3">Cell membrane</location>
    </subcellularLocation>
</comment>
<dbReference type="InterPro" id="IPR004358">
    <property type="entry name" value="Sig_transdc_His_kin-like_C"/>
</dbReference>
<dbReference type="PANTHER" id="PTHR45436">
    <property type="entry name" value="SENSOR HISTIDINE KINASE YKOH"/>
    <property type="match status" value="1"/>
</dbReference>
<keyword evidence="7 12" id="KW-0812">Transmembrane</keyword>
<dbReference type="GO" id="GO:0000155">
    <property type="term" value="F:phosphorelay sensor kinase activity"/>
    <property type="evidence" value="ECO:0007669"/>
    <property type="project" value="InterPro"/>
</dbReference>
<dbReference type="SMART" id="SM00304">
    <property type="entry name" value="HAMP"/>
    <property type="match status" value="1"/>
</dbReference>
<dbReference type="KEGG" id="mant:BHD05_00670"/>
<gene>
    <name evidence="15" type="ORF">BHD05_00670</name>
</gene>
<evidence type="ECO:0000256" key="11">
    <source>
        <dbReference type="ARBA" id="ARBA00023136"/>
    </source>
</evidence>
<dbReference type="InterPro" id="IPR005467">
    <property type="entry name" value="His_kinase_dom"/>
</dbReference>
<comment type="catalytic activity">
    <reaction evidence="1">
        <text>ATP + protein L-histidine = ADP + protein N-phospho-L-histidine.</text>
        <dbReference type="EC" id="2.7.13.3"/>
    </reaction>
</comment>
<evidence type="ECO:0000259" key="14">
    <source>
        <dbReference type="PROSITE" id="PS50885"/>
    </source>
</evidence>
<evidence type="ECO:0000256" key="3">
    <source>
        <dbReference type="ARBA" id="ARBA00004236"/>
    </source>
</evidence>
<dbReference type="SUPFAM" id="SSF47384">
    <property type="entry name" value="Homodimeric domain of signal transducing histidine kinase"/>
    <property type="match status" value="1"/>
</dbReference>
<evidence type="ECO:0000259" key="13">
    <source>
        <dbReference type="PROSITE" id="PS50109"/>
    </source>
</evidence>
<dbReference type="Pfam" id="PF02518">
    <property type="entry name" value="HATPase_c"/>
    <property type="match status" value="1"/>
</dbReference>
<dbReference type="PRINTS" id="PR00344">
    <property type="entry name" value="BCTRLSENSOR"/>
</dbReference>
<evidence type="ECO:0000256" key="7">
    <source>
        <dbReference type="ARBA" id="ARBA00022692"/>
    </source>
</evidence>
<dbReference type="GO" id="GO:0005886">
    <property type="term" value="C:plasma membrane"/>
    <property type="evidence" value="ECO:0007669"/>
    <property type="project" value="UniProtKB-SubCell"/>
</dbReference>
<dbReference type="Gene3D" id="1.10.287.130">
    <property type="match status" value="1"/>
</dbReference>
<dbReference type="SMART" id="SM00388">
    <property type="entry name" value="HisKA"/>
    <property type="match status" value="1"/>
</dbReference>
<reference evidence="15 16" key="1">
    <citation type="submission" date="2016-09" db="EMBL/GenBank/DDBJ databases">
        <title>Complete genome sequence of microbes from the polar regions.</title>
        <authorList>
            <person name="Liao L."/>
            <person name="Chen B."/>
        </authorList>
    </citation>
    <scope>NUCLEOTIDE SEQUENCE [LARGE SCALE GENOMIC DNA]</scope>
    <source>
        <strain evidence="15 16">ZS314</strain>
    </source>
</reference>
<dbReference type="CDD" id="cd00075">
    <property type="entry name" value="HATPase"/>
    <property type="match status" value="1"/>
</dbReference>
<accession>A0A7L5AER7</accession>
<evidence type="ECO:0000313" key="15">
    <source>
        <dbReference type="EMBL" id="QHO68372.1"/>
    </source>
</evidence>
<dbReference type="AlphaFoldDB" id="A0A7L5AER7"/>
<dbReference type="FunFam" id="1.10.287.130:FF:000001">
    <property type="entry name" value="Two-component sensor histidine kinase"/>
    <property type="match status" value="1"/>
</dbReference>
<dbReference type="InterPro" id="IPR050428">
    <property type="entry name" value="TCS_sensor_his_kinase"/>
</dbReference>
<dbReference type="SUPFAM" id="SSF55874">
    <property type="entry name" value="ATPase domain of HSP90 chaperone/DNA topoisomerase II/histidine kinase"/>
    <property type="match status" value="1"/>
</dbReference>
<comment type="cofactor">
    <cofactor evidence="2">
        <name>a divalent metal cation</name>
        <dbReference type="ChEBI" id="CHEBI:60240"/>
    </cofactor>
</comment>
<dbReference type="InterPro" id="IPR036097">
    <property type="entry name" value="HisK_dim/P_sf"/>
</dbReference>
<evidence type="ECO:0000256" key="4">
    <source>
        <dbReference type="ARBA" id="ARBA00012438"/>
    </source>
</evidence>
<keyword evidence="8" id="KW-0418">Kinase</keyword>
<dbReference type="SMART" id="SM00387">
    <property type="entry name" value="HATPase_c"/>
    <property type="match status" value="1"/>
</dbReference>
<dbReference type="PANTHER" id="PTHR45436:SF5">
    <property type="entry name" value="SENSOR HISTIDINE KINASE TRCS"/>
    <property type="match status" value="1"/>
</dbReference>
<keyword evidence="16" id="KW-1185">Reference proteome</keyword>
<dbReference type="RefSeq" id="WP_161884729.1">
    <property type="nucleotide sequence ID" value="NZ_CP017146.1"/>
</dbReference>
<name>A0A7L5AER7_9MICO</name>
<feature type="domain" description="Histidine kinase" evidence="13">
    <location>
        <begin position="263"/>
        <end position="476"/>
    </location>
</feature>
<dbReference type="FunFam" id="3.30.565.10:FF:000006">
    <property type="entry name" value="Sensor histidine kinase WalK"/>
    <property type="match status" value="1"/>
</dbReference>
<dbReference type="EMBL" id="CP017146">
    <property type="protein sequence ID" value="QHO68372.1"/>
    <property type="molecule type" value="Genomic_DNA"/>
</dbReference>
<keyword evidence="5" id="KW-0597">Phosphoprotein</keyword>
<proteinExistence type="predicted"/>
<dbReference type="InterPro" id="IPR003661">
    <property type="entry name" value="HisK_dim/P_dom"/>
</dbReference>
<dbReference type="PROSITE" id="PS50885">
    <property type="entry name" value="HAMP"/>
    <property type="match status" value="1"/>
</dbReference>
<evidence type="ECO:0000313" key="16">
    <source>
        <dbReference type="Proteomes" id="UP000464507"/>
    </source>
</evidence>
<protein>
    <recommendedName>
        <fullName evidence="4">histidine kinase</fullName>
        <ecNumber evidence="4">2.7.13.3</ecNumber>
    </recommendedName>
</protein>
<evidence type="ECO:0000256" key="2">
    <source>
        <dbReference type="ARBA" id="ARBA00001968"/>
    </source>
</evidence>
<dbReference type="EC" id="2.7.13.3" evidence="4"/>
<dbReference type="OrthoDB" id="9786919at2"/>
<sequence length="487" mass="50830">MTGRSRSLWSLQRRLVVGIMLLLALVSIVVGAVSTAALGQALTARVDEQLRSAADILLGPSGPGRGEYTPSPRDALRPGAVVLVESRGSVVVAGYVAEDGTAAPLTTAQRDVLLEVDGGRAAASVDLGELGEYRVLAETTRADERLVVGLPLAESRATTAQLLFIIALVTAAALAATAVIGSAVVRLALRPLGRVADTAARVSRLPLAKGEVALAPRVPDADTDTRTEVGRLGAAINRMLDHVASALLARQESEGKVRRFVADASHELRTPLTSIRGYAELTRRGGHELPPDVVRSMERIESEAIRMTSLVEDLLLLARLDEGRDLETGPVDLSGILLDVVSDAHAAAPDHSFALDLPDVPVIVSGDDSRLRQVVVNLLANARVHTPAGTAITVGLGVRDSAILTIADNGPGVPAERQASLFERFTRGDESRSRAAGSTGLGLAIVRAVVEGHSGTVSVDSVPGRTVFTVELPLAPAPAGTRADRAE</sequence>
<keyword evidence="9 12" id="KW-1133">Transmembrane helix</keyword>
<keyword evidence="6" id="KW-0808">Transferase</keyword>
<dbReference type="CDD" id="cd06225">
    <property type="entry name" value="HAMP"/>
    <property type="match status" value="1"/>
</dbReference>
<dbReference type="Gene3D" id="3.30.565.10">
    <property type="entry name" value="Histidine kinase-like ATPase, C-terminal domain"/>
    <property type="match status" value="1"/>
</dbReference>
<dbReference type="Gene3D" id="6.10.340.10">
    <property type="match status" value="1"/>
</dbReference>
<dbReference type="InterPro" id="IPR036890">
    <property type="entry name" value="HATPase_C_sf"/>
</dbReference>
<feature type="transmembrane region" description="Helical" evidence="12">
    <location>
        <begin position="162"/>
        <end position="185"/>
    </location>
</feature>
<dbReference type="InterPro" id="IPR003594">
    <property type="entry name" value="HATPase_dom"/>
</dbReference>
<evidence type="ECO:0000256" key="1">
    <source>
        <dbReference type="ARBA" id="ARBA00000085"/>
    </source>
</evidence>
<keyword evidence="11 12" id="KW-0472">Membrane</keyword>
<dbReference type="Pfam" id="PF00672">
    <property type="entry name" value="HAMP"/>
    <property type="match status" value="1"/>
</dbReference>
<dbReference type="PROSITE" id="PS50109">
    <property type="entry name" value="HIS_KIN"/>
    <property type="match status" value="1"/>
</dbReference>
<keyword evidence="10" id="KW-0902">Two-component regulatory system</keyword>
<dbReference type="Pfam" id="PF00512">
    <property type="entry name" value="HisKA"/>
    <property type="match status" value="1"/>
</dbReference>
<dbReference type="InterPro" id="IPR003660">
    <property type="entry name" value="HAMP_dom"/>
</dbReference>
<evidence type="ECO:0000256" key="10">
    <source>
        <dbReference type="ARBA" id="ARBA00023012"/>
    </source>
</evidence>
<dbReference type="Proteomes" id="UP000464507">
    <property type="component" value="Chromosome"/>
</dbReference>
<evidence type="ECO:0000256" key="8">
    <source>
        <dbReference type="ARBA" id="ARBA00022777"/>
    </source>
</evidence>
<evidence type="ECO:0000256" key="12">
    <source>
        <dbReference type="SAM" id="Phobius"/>
    </source>
</evidence>
<evidence type="ECO:0000256" key="5">
    <source>
        <dbReference type="ARBA" id="ARBA00022553"/>
    </source>
</evidence>
<dbReference type="GO" id="GO:0005509">
    <property type="term" value="F:calcium ion binding"/>
    <property type="evidence" value="ECO:0007669"/>
    <property type="project" value="UniProtKB-ARBA"/>
</dbReference>
<evidence type="ECO:0000256" key="9">
    <source>
        <dbReference type="ARBA" id="ARBA00022989"/>
    </source>
</evidence>
<evidence type="ECO:0000256" key="6">
    <source>
        <dbReference type="ARBA" id="ARBA00022679"/>
    </source>
</evidence>
<feature type="domain" description="HAMP" evidence="14">
    <location>
        <begin position="186"/>
        <end position="248"/>
    </location>
</feature>
<dbReference type="CDD" id="cd00082">
    <property type="entry name" value="HisKA"/>
    <property type="match status" value="1"/>
</dbReference>